<proteinExistence type="predicted"/>
<dbReference type="EMBL" id="LR798460">
    <property type="protein sequence ID" value="CAB5237935.1"/>
    <property type="molecule type" value="Genomic_DNA"/>
</dbReference>
<organism evidence="1">
    <name type="scientific">uncultured Caudovirales phage</name>
    <dbReference type="NCBI Taxonomy" id="2100421"/>
    <lineage>
        <taxon>Viruses</taxon>
        <taxon>Duplodnaviria</taxon>
        <taxon>Heunggongvirae</taxon>
        <taxon>Uroviricota</taxon>
        <taxon>Caudoviricetes</taxon>
        <taxon>Peduoviridae</taxon>
        <taxon>Maltschvirus</taxon>
        <taxon>Maltschvirus maltsch</taxon>
    </lineage>
</organism>
<evidence type="ECO:0000313" key="1">
    <source>
        <dbReference type="EMBL" id="CAB5237935.1"/>
    </source>
</evidence>
<reference evidence="1" key="1">
    <citation type="submission" date="2020-05" db="EMBL/GenBank/DDBJ databases">
        <authorList>
            <person name="Chiriac C."/>
            <person name="Salcher M."/>
            <person name="Ghai R."/>
            <person name="Kavagutti S V."/>
        </authorList>
    </citation>
    <scope>NUCLEOTIDE SEQUENCE</scope>
</reference>
<accession>A0A6J7XNU9</accession>
<gene>
    <name evidence="1" type="ORF">UFOVP142_26</name>
</gene>
<name>A0A6J7XNU9_9CAUD</name>
<sequence length="62" mass="6836">MITAIVVRLLSPIIVEVIQELLSKLANGQSVEINETSVKQAMMARDGRIESQLKSVKWEAGL</sequence>
<protein>
    <submittedName>
        <fullName evidence="1">Uncharacterized protein</fullName>
    </submittedName>
</protein>